<dbReference type="SUPFAM" id="SSF103473">
    <property type="entry name" value="MFS general substrate transporter"/>
    <property type="match status" value="1"/>
</dbReference>
<feature type="transmembrane region" description="Helical" evidence="8">
    <location>
        <begin position="330"/>
        <end position="352"/>
    </location>
</feature>
<dbReference type="InterPro" id="IPR020846">
    <property type="entry name" value="MFS_dom"/>
</dbReference>
<keyword evidence="7 8" id="KW-0472">Membrane</keyword>
<organism evidence="10 11">
    <name type="scientific">Paenibacillus mangrovi</name>
    <dbReference type="NCBI Taxonomy" id="2931978"/>
    <lineage>
        <taxon>Bacteria</taxon>
        <taxon>Bacillati</taxon>
        <taxon>Bacillota</taxon>
        <taxon>Bacilli</taxon>
        <taxon>Bacillales</taxon>
        <taxon>Paenibacillaceae</taxon>
        <taxon>Paenibacillus</taxon>
    </lineage>
</organism>
<dbReference type="GO" id="GO:1990961">
    <property type="term" value="P:xenobiotic detoxification by transmembrane export across the plasma membrane"/>
    <property type="evidence" value="ECO:0007669"/>
    <property type="project" value="InterPro"/>
</dbReference>
<feature type="transmembrane region" description="Helical" evidence="8">
    <location>
        <begin position="132"/>
        <end position="154"/>
    </location>
</feature>
<dbReference type="RefSeq" id="WP_244718538.1">
    <property type="nucleotide sequence ID" value="NZ_JALIRP010000001.1"/>
</dbReference>
<feature type="transmembrane region" description="Helical" evidence="8">
    <location>
        <begin position="209"/>
        <end position="228"/>
    </location>
</feature>
<comment type="similarity">
    <text evidence="2 8">Belongs to the major facilitator superfamily. Bcr/CmlA family.</text>
</comment>
<dbReference type="InterPro" id="IPR036259">
    <property type="entry name" value="MFS_trans_sf"/>
</dbReference>
<dbReference type="EMBL" id="JALIRP010000001">
    <property type="protein sequence ID" value="MCJ8010450.1"/>
    <property type="molecule type" value="Genomic_DNA"/>
</dbReference>
<feature type="transmembrane region" description="Helical" evidence="8">
    <location>
        <begin position="243"/>
        <end position="263"/>
    </location>
</feature>
<dbReference type="Proteomes" id="UP001139347">
    <property type="component" value="Unassembled WGS sequence"/>
</dbReference>
<dbReference type="Gene3D" id="1.20.1720.10">
    <property type="entry name" value="Multidrug resistance protein D"/>
    <property type="match status" value="1"/>
</dbReference>
<comment type="caution">
    <text evidence="10">The sequence shown here is derived from an EMBL/GenBank/DDBJ whole genome shotgun (WGS) entry which is preliminary data.</text>
</comment>
<dbReference type="AlphaFoldDB" id="A0A9X1WM90"/>
<evidence type="ECO:0000256" key="1">
    <source>
        <dbReference type="ARBA" id="ARBA00004651"/>
    </source>
</evidence>
<dbReference type="InterPro" id="IPR050189">
    <property type="entry name" value="MFS_Efflux_Transporters"/>
</dbReference>
<evidence type="ECO:0000259" key="9">
    <source>
        <dbReference type="PROSITE" id="PS50850"/>
    </source>
</evidence>
<keyword evidence="11" id="KW-1185">Reference proteome</keyword>
<evidence type="ECO:0000313" key="10">
    <source>
        <dbReference type="EMBL" id="MCJ8010450.1"/>
    </source>
</evidence>
<dbReference type="GO" id="GO:0042910">
    <property type="term" value="F:xenobiotic transmembrane transporter activity"/>
    <property type="evidence" value="ECO:0007669"/>
    <property type="project" value="InterPro"/>
</dbReference>
<evidence type="ECO:0000256" key="2">
    <source>
        <dbReference type="ARBA" id="ARBA00006236"/>
    </source>
</evidence>
<dbReference type="CDD" id="cd17320">
    <property type="entry name" value="MFS_MdfA_MDR_like"/>
    <property type="match status" value="1"/>
</dbReference>
<feature type="domain" description="Major facilitator superfamily (MFS) profile" evidence="9">
    <location>
        <begin position="8"/>
        <end position="393"/>
    </location>
</feature>
<name>A0A9X1WM90_9BACL</name>
<evidence type="ECO:0000256" key="8">
    <source>
        <dbReference type="RuleBase" id="RU365088"/>
    </source>
</evidence>
<dbReference type="InterPro" id="IPR004812">
    <property type="entry name" value="Efflux_drug-R_Bcr/CmlA"/>
</dbReference>
<evidence type="ECO:0000256" key="6">
    <source>
        <dbReference type="ARBA" id="ARBA00022989"/>
    </source>
</evidence>
<feature type="transmembrane region" description="Helical" evidence="8">
    <location>
        <begin position="46"/>
        <end position="65"/>
    </location>
</feature>
<protein>
    <recommendedName>
        <fullName evidence="8">Bcr/CflA family efflux transporter</fullName>
    </recommendedName>
</protein>
<dbReference type="PANTHER" id="PTHR43124:SF3">
    <property type="entry name" value="CHLORAMPHENICOL EFFLUX PUMP RV0191"/>
    <property type="match status" value="1"/>
</dbReference>
<feature type="transmembrane region" description="Helical" evidence="8">
    <location>
        <begin position="160"/>
        <end position="180"/>
    </location>
</feature>
<keyword evidence="3 8" id="KW-0813">Transport</keyword>
<keyword evidence="6 8" id="KW-1133">Transmembrane helix</keyword>
<keyword evidence="5 8" id="KW-0812">Transmembrane</keyword>
<dbReference type="InterPro" id="IPR011701">
    <property type="entry name" value="MFS"/>
</dbReference>
<feature type="transmembrane region" description="Helical" evidence="8">
    <location>
        <begin position="303"/>
        <end position="323"/>
    </location>
</feature>
<evidence type="ECO:0000256" key="4">
    <source>
        <dbReference type="ARBA" id="ARBA00022475"/>
    </source>
</evidence>
<evidence type="ECO:0000256" key="5">
    <source>
        <dbReference type="ARBA" id="ARBA00022692"/>
    </source>
</evidence>
<dbReference type="PROSITE" id="PS50850">
    <property type="entry name" value="MFS"/>
    <property type="match status" value="1"/>
</dbReference>
<accession>A0A9X1WM90</accession>
<evidence type="ECO:0000256" key="3">
    <source>
        <dbReference type="ARBA" id="ARBA00022448"/>
    </source>
</evidence>
<gene>
    <name evidence="10" type="ORF">MUG84_01675</name>
</gene>
<dbReference type="GO" id="GO:0005886">
    <property type="term" value="C:plasma membrane"/>
    <property type="evidence" value="ECO:0007669"/>
    <property type="project" value="UniProtKB-SubCell"/>
</dbReference>
<sequence length="393" mass="42603">MKKNTVPSLLLMIVLVAFPQISETIYTPSLPDIAFALETTNNSVQLTLSIYFIGFAFGVFCWGWLSDFIGRRPAMLGGLIVYGIGSLMCFYADSIEWLLFSRFIQAFGAATGSIITQTILRESVSGNKRHAMFAQISAVIAFTPAAGPLIGGWVDQALGFRAVFLVLVIMSVLLFIYAFLKLPETTDVSRRNKVFILPIAKKMLSSPRVLVFGLLIGGINGILFSYYAEAPFIFIEHFHMSPGVYGFLGIIVALASIVGAMISKRLLNIYAPEKIIHMGCLVMTIGALLLTVASSLTALPDPVVIGCILMSVFVLLMGAGIALPNCLSLALVQFHDVAGTAGAIFSLGYYLLVSLTTWGMSSLHNSSLVTMPIYFLILSAGMWLLSKGYITKE</sequence>
<evidence type="ECO:0000256" key="7">
    <source>
        <dbReference type="ARBA" id="ARBA00023136"/>
    </source>
</evidence>
<feature type="transmembrane region" description="Helical" evidence="8">
    <location>
        <begin position="372"/>
        <end position="390"/>
    </location>
</feature>
<dbReference type="PANTHER" id="PTHR43124">
    <property type="entry name" value="PURINE EFFLUX PUMP PBUE"/>
    <property type="match status" value="1"/>
</dbReference>
<feature type="transmembrane region" description="Helical" evidence="8">
    <location>
        <begin position="74"/>
        <end position="93"/>
    </location>
</feature>
<keyword evidence="4 8" id="KW-1003">Cell membrane</keyword>
<dbReference type="NCBIfam" id="TIGR00710">
    <property type="entry name" value="efflux_Bcr_CflA"/>
    <property type="match status" value="1"/>
</dbReference>
<evidence type="ECO:0000313" key="11">
    <source>
        <dbReference type="Proteomes" id="UP001139347"/>
    </source>
</evidence>
<dbReference type="PRINTS" id="PR01036">
    <property type="entry name" value="TCRTETB"/>
</dbReference>
<dbReference type="FunFam" id="1.20.1720.10:FF:000005">
    <property type="entry name" value="Bcr/CflA family efflux transporter"/>
    <property type="match status" value="1"/>
</dbReference>
<feature type="transmembrane region" description="Helical" evidence="8">
    <location>
        <begin position="99"/>
        <end position="120"/>
    </location>
</feature>
<feature type="transmembrane region" description="Helical" evidence="8">
    <location>
        <begin position="275"/>
        <end position="297"/>
    </location>
</feature>
<dbReference type="Pfam" id="PF07690">
    <property type="entry name" value="MFS_1"/>
    <property type="match status" value="1"/>
</dbReference>
<comment type="caution">
    <text evidence="8">Lacks conserved residue(s) required for the propagation of feature annotation.</text>
</comment>
<proteinExistence type="inferred from homology"/>
<comment type="subcellular location">
    <subcellularLocation>
        <location evidence="1 8">Cell membrane</location>
        <topology evidence="1 8">Multi-pass membrane protein</topology>
    </subcellularLocation>
</comment>
<reference evidence="10" key="1">
    <citation type="submission" date="2022-04" db="EMBL/GenBank/DDBJ databases">
        <title>Paenibacillus mangrovi sp. nov., a novel endophytic bacterium isolated from bark of Kandelia candel.</title>
        <authorList>
            <person name="Tuo L."/>
        </authorList>
    </citation>
    <scope>NUCLEOTIDE SEQUENCE</scope>
    <source>
        <strain evidence="10">KQZ6P-2</strain>
    </source>
</reference>